<dbReference type="PANTHER" id="PTHR30332:SF17">
    <property type="entry name" value="TYPE IV PILIATION SYSTEM PROTEIN DR_0774-RELATED"/>
    <property type="match status" value="1"/>
</dbReference>
<evidence type="ECO:0000259" key="4">
    <source>
        <dbReference type="Pfam" id="PF00263"/>
    </source>
</evidence>
<dbReference type="Pfam" id="PF00263">
    <property type="entry name" value="Secretin"/>
    <property type="match status" value="1"/>
</dbReference>
<dbReference type="PANTHER" id="PTHR30332">
    <property type="entry name" value="PROBABLE GENERAL SECRETION PATHWAY PROTEIN D"/>
    <property type="match status" value="1"/>
</dbReference>
<feature type="region of interest" description="Disordered" evidence="2">
    <location>
        <begin position="450"/>
        <end position="474"/>
    </location>
</feature>
<gene>
    <name evidence="6" type="ORF">SBA1_120098</name>
</gene>
<evidence type="ECO:0000313" key="7">
    <source>
        <dbReference type="Proteomes" id="UP000238701"/>
    </source>
</evidence>
<feature type="domain" description="Pilus formation protein N-terminal" evidence="5">
    <location>
        <begin position="60"/>
        <end position="126"/>
    </location>
</feature>
<dbReference type="InterPro" id="IPR004846">
    <property type="entry name" value="T2SS/T3SS_dom"/>
</dbReference>
<dbReference type="Proteomes" id="UP000238701">
    <property type="component" value="Unassembled WGS sequence"/>
</dbReference>
<reference evidence="7" key="1">
    <citation type="submission" date="2018-02" db="EMBL/GenBank/DDBJ databases">
        <authorList>
            <person name="Hausmann B."/>
        </authorList>
    </citation>
    <scope>NUCLEOTIDE SEQUENCE [LARGE SCALE GENOMIC DNA]</scope>
    <source>
        <strain evidence="7">Peat soil MAG SbA1</strain>
    </source>
</reference>
<dbReference type="Pfam" id="PF13629">
    <property type="entry name" value="T2SS-T3SS_pil_N"/>
    <property type="match status" value="1"/>
</dbReference>
<dbReference type="InterPro" id="IPR001775">
    <property type="entry name" value="GspD/PilQ"/>
</dbReference>
<feature type="domain" description="Type II/III secretion system secretin-like" evidence="4">
    <location>
        <begin position="284"/>
        <end position="444"/>
    </location>
</feature>
<feature type="signal peptide" evidence="3">
    <location>
        <begin position="1"/>
        <end position="23"/>
    </location>
</feature>
<evidence type="ECO:0000256" key="3">
    <source>
        <dbReference type="SAM" id="SignalP"/>
    </source>
</evidence>
<dbReference type="PRINTS" id="PR00811">
    <property type="entry name" value="BCTERIALGSPD"/>
</dbReference>
<keyword evidence="3" id="KW-0732">Signal</keyword>
<name>A0A2U3K240_9BACT</name>
<dbReference type="OrthoDB" id="9779724at2"/>
<evidence type="ECO:0000256" key="1">
    <source>
        <dbReference type="RuleBase" id="RU004003"/>
    </source>
</evidence>
<dbReference type="InterPro" id="IPR032789">
    <property type="entry name" value="T2SS-T3SS_pil_N"/>
</dbReference>
<sequence>MKVRTSWLGALLLALILVLTAPAEVLQQADTTGQSQNPTPTATQTATLPPQSESSLGSAPLRVMVGKSLLINTTERLRRISVTDPAIASALPVTPTQIMVHGKAPGEVSLLIWDELERSRSFDLRVDVDISACAEEEHRVFPDEQIVVTPSRAAIVLSGHVSTEDVAKRAGELATAYSPKVVNVLTFGPVGSQEVLLQVKFAEVDRSALTQMGVNFVSNGATNTIGTLTTGQFGGFGPVNVQTSQTTSPLGGTATTNSGTQTINNVLNLFLFRPDINFGAVIEALQTKNLLQILAEPNLIAVNGKEASFLAGGQFPFPIVQPGAGFTAVTISFKDFGVNLKFTPVIMPNGNIHLKVAPEVSTLDYANALTISGFTVPALSTRKAETEFELQDGQSFVIAGLIDNRVTDIYNKIPGLGDIPILGAFFRSKSLQKSNSELMVLCTVRRVSPSAETPTLPKNPKPFIDNGKFDKPQK</sequence>
<proteinExistence type="inferred from homology"/>
<evidence type="ECO:0000259" key="5">
    <source>
        <dbReference type="Pfam" id="PF13629"/>
    </source>
</evidence>
<comment type="similarity">
    <text evidence="1">Belongs to the bacterial secretin family.</text>
</comment>
<dbReference type="EMBL" id="OMOD01000024">
    <property type="protein sequence ID" value="SPF33744.1"/>
    <property type="molecule type" value="Genomic_DNA"/>
</dbReference>
<evidence type="ECO:0000313" key="6">
    <source>
        <dbReference type="EMBL" id="SPF33744.1"/>
    </source>
</evidence>
<evidence type="ECO:0000256" key="2">
    <source>
        <dbReference type="SAM" id="MobiDB-lite"/>
    </source>
</evidence>
<feature type="compositionally biased region" description="Low complexity" evidence="2">
    <location>
        <begin position="34"/>
        <end position="52"/>
    </location>
</feature>
<dbReference type="GO" id="GO:0015627">
    <property type="term" value="C:type II protein secretion system complex"/>
    <property type="evidence" value="ECO:0007669"/>
    <property type="project" value="TreeGrafter"/>
</dbReference>
<dbReference type="AlphaFoldDB" id="A0A2U3K240"/>
<dbReference type="GO" id="GO:0009306">
    <property type="term" value="P:protein secretion"/>
    <property type="evidence" value="ECO:0007669"/>
    <property type="project" value="InterPro"/>
</dbReference>
<organism evidence="6 7">
    <name type="scientific">Candidatus Sulfotelmatobacter kueseliae</name>
    <dbReference type="NCBI Taxonomy" id="2042962"/>
    <lineage>
        <taxon>Bacteria</taxon>
        <taxon>Pseudomonadati</taxon>
        <taxon>Acidobacteriota</taxon>
        <taxon>Terriglobia</taxon>
        <taxon>Terriglobales</taxon>
        <taxon>Candidatus Korobacteraceae</taxon>
        <taxon>Candidatus Sulfotelmatobacter</taxon>
    </lineage>
</organism>
<protein>
    <submittedName>
        <fullName evidence="6">Type II/III secretion system protein</fullName>
    </submittedName>
</protein>
<dbReference type="InterPro" id="IPR050810">
    <property type="entry name" value="Bact_Secretion_Sys_Channel"/>
</dbReference>
<feature type="region of interest" description="Disordered" evidence="2">
    <location>
        <begin position="30"/>
        <end position="57"/>
    </location>
</feature>
<feature type="chain" id="PRO_5015601211" evidence="3">
    <location>
        <begin position="24"/>
        <end position="474"/>
    </location>
</feature>
<accession>A0A2U3K240</accession>